<evidence type="ECO:0000256" key="1">
    <source>
        <dbReference type="ARBA" id="ARBA00010928"/>
    </source>
</evidence>
<evidence type="ECO:0000259" key="3">
    <source>
        <dbReference type="Pfam" id="PF01408"/>
    </source>
</evidence>
<feature type="domain" description="Gfo/Idh/MocA-like oxidoreductase N-terminal" evidence="3">
    <location>
        <begin position="2"/>
        <end position="119"/>
    </location>
</feature>
<dbReference type="Proteomes" id="UP000193778">
    <property type="component" value="Unassembled WGS sequence"/>
</dbReference>
<dbReference type="EC" id="1.1.1.18" evidence="5"/>
<reference evidence="6" key="1">
    <citation type="submission" date="2017-03" db="EMBL/GenBank/DDBJ databases">
        <authorList>
            <person name="Rodrigo-Torres L."/>
            <person name="Arahal R.D."/>
            <person name="Lucena T."/>
        </authorList>
    </citation>
    <scope>NUCLEOTIDE SEQUENCE [LARGE SCALE GENOMIC DNA]</scope>
    <source>
        <strain evidence="6">CECT 8411</strain>
    </source>
</reference>
<dbReference type="SUPFAM" id="SSF51735">
    <property type="entry name" value="NAD(P)-binding Rossmann-fold domains"/>
    <property type="match status" value="1"/>
</dbReference>
<dbReference type="InterPro" id="IPR004104">
    <property type="entry name" value="Gfo/Idh/MocA-like_OxRdtase_C"/>
</dbReference>
<dbReference type="Pfam" id="PF01408">
    <property type="entry name" value="GFO_IDH_MocA"/>
    <property type="match status" value="1"/>
</dbReference>
<dbReference type="NCBIfam" id="TIGR04380">
    <property type="entry name" value="myo_inos_iolG"/>
    <property type="match status" value="1"/>
</dbReference>
<dbReference type="SUPFAM" id="SSF55347">
    <property type="entry name" value="Glyceraldehyde-3-phosphate dehydrogenase-like, C-terminal domain"/>
    <property type="match status" value="1"/>
</dbReference>
<evidence type="ECO:0000256" key="2">
    <source>
        <dbReference type="ARBA" id="ARBA00023002"/>
    </source>
</evidence>
<name>A0A1X6ZEB5_9RHOB</name>
<dbReference type="AlphaFoldDB" id="A0A1X6ZEB5"/>
<feature type="domain" description="Gfo/Idh/MocA-like oxidoreductase C-terminal" evidence="4">
    <location>
        <begin position="131"/>
        <end position="327"/>
    </location>
</feature>
<organism evidence="5 6">
    <name type="scientific">Ruegeria meonggei</name>
    <dbReference type="NCBI Taxonomy" id="1446476"/>
    <lineage>
        <taxon>Bacteria</taxon>
        <taxon>Pseudomonadati</taxon>
        <taxon>Pseudomonadota</taxon>
        <taxon>Alphaproteobacteria</taxon>
        <taxon>Rhodobacterales</taxon>
        <taxon>Roseobacteraceae</taxon>
        <taxon>Ruegeria</taxon>
    </lineage>
</organism>
<protein>
    <submittedName>
        <fullName evidence="5">Inositol 2-dehydrogenase</fullName>
        <ecNumber evidence="5">1.1.1.18</ecNumber>
    </submittedName>
</protein>
<dbReference type="OrthoDB" id="9792935at2"/>
<gene>
    <name evidence="5" type="primary">idhA_1</name>
    <name evidence="5" type="ORF">RUM8411_02285</name>
</gene>
<dbReference type="Gene3D" id="3.30.360.10">
    <property type="entry name" value="Dihydrodipicolinate Reductase, domain 2"/>
    <property type="match status" value="1"/>
</dbReference>
<accession>A0A1X6ZEB5</accession>
<evidence type="ECO:0000313" key="5">
    <source>
        <dbReference type="EMBL" id="SLN48806.1"/>
    </source>
</evidence>
<dbReference type="Gene3D" id="3.40.50.720">
    <property type="entry name" value="NAD(P)-binding Rossmann-like Domain"/>
    <property type="match status" value="1"/>
</dbReference>
<keyword evidence="6" id="KW-1185">Reference proteome</keyword>
<dbReference type="InterPro" id="IPR000683">
    <property type="entry name" value="Gfo/Idh/MocA-like_OxRdtase_N"/>
</dbReference>
<proteinExistence type="inferred from homology"/>
<dbReference type="Pfam" id="PF02894">
    <property type="entry name" value="GFO_IDH_MocA_C"/>
    <property type="match status" value="1"/>
</dbReference>
<dbReference type="PANTHER" id="PTHR42840:SF3">
    <property type="entry name" value="BINDING ROSSMANN FOLD OXIDOREDUCTASE, PUTATIVE (AFU_ORTHOLOGUE AFUA_2G10240)-RELATED"/>
    <property type="match status" value="1"/>
</dbReference>
<dbReference type="RefSeq" id="WP_085822817.1">
    <property type="nucleotide sequence ID" value="NZ_FWFP01000006.1"/>
</dbReference>
<dbReference type="PANTHER" id="PTHR42840">
    <property type="entry name" value="NAD(P)-BINDING ROSSMANN-FOLD SUPERFAMILY PROTEIN-RELATED"/>
    <property type="match status" value="1"/>
</dbReference>
<evidence type="ECO:0000259" key="4">
    <source>
        <dbReference type="Pfam" id="PF02894"/>
    </source>
</evidence>
<keyword evidence="2 5" id="KW-0560">Oxidoreductase</keyword>
<sequence>MLRVGLLGAGRIGRVHAQAIAAHPKSQLCAVSDAVADAAESLASEYGAAVRSSGEIIADPSIDAILIATPTDTHSDLIETATQAGKAVLCEKPVDLSLERALACKSVAEASGQPVMVGFNRRFDPSFSSLKSAVDNGEIGAPEMLALTSFDPAPPPVSYIKVSGGLFRDMMIHDFDMANYLMGQLPQQISAVGSSLVDPAIGAAGDVDTAVVTMTYADGRIAVIKNSRRATYGYDQRIELLGSGGLLQAKNILENAVVKSTADGVTGAKPTYFFLERYLPAYRAEWDAFVQAALSGAAMPVTLDDGVAALAMAEAATRSAQSGRPVGMDEVLKPVAK</sequence>
<dbReference type="GO" id="GO:0050112">
    <property type="term" value="F:inositol 2-dehydrogenase (NAD+) activity"/>
    <property type="evidence" value="ECO:0007669"/>
    <property type="project" value="UniProtKB-EC"/>
</dbReference>
<comment type="similarity">
    <text evidence="1">Belongs to the Gfo/Idh/MocA family.</text>
</comment>
<dbReference type="InterPro" id="IPR036291">
    <property type="entry name" value="NAD(P)-bd_dom_sf"/>
</dbReference>
<evidence type="ECO:0000313" key="6">
    <source>
        <dbReference type="Proteomes" id="UP000193778"/>
    </source>
</evidence>
<dbReference type="GO" id="GO:0000166">
    <property type="term" value="F:nucleotide binding"/>
    <property type="evidence" value="ECO:0007669"/>
    <property type="project" value="InterPro"/>
</dbReference>
<dbReference type="EMBL" id="FWFP01000006">
    <property type="protein sequence ID" value="SLN48806.1"/>
    <property type="molecule type" value="Genomic_DNA"/>
</dbReference>
<dbReference type="InterPro" id="IPR030827">
    <property type="entry name" value="Myo_inos_IolG"/>
</dbReference>